<evidence type="ECO:0000313" key="3">
    <source>
        <dbReference type="Proteomes" id="UP001138500"/>
    </source>
</evidence>
<reference evidence="2 3" key="1">
    <citation type="journal article" date="2018" name="IMA Fungus">
        <title>IMA Genome-F 10: Nine draft genome sequences of Claviceps purpurea s.lat., including C. arundinis, C. humidiphila, and C. cf. spartinae, pseudomolecules for the pitch canker pathogen Fusarium circinatum, draft genome of Davidsoniella eucalypti, Grosmannia galeiformis, Quambalaria eucalypti, and Teratosphaeria destructans.</title>
        <authorList>
            <person name="Wingfield B.D."/>
            <person name="Liu M."/>
            <person name="Nguyen H.D."/>
            <person name="Lane F.A."/>
            <person name="Morgan S.W."/>
            <person name="De Vos L."/>
            <person name="Wilken P.M."/>
            <person name="Duong T.A."/>
            <person name="Aylward J."/>
            <person name="Coetzee M.P."/>
            <person name="Dadej K."/>
            <person name="De Beer Z.W."/>
            <person name="Findlay W."/>
            <person name="Havenga M."/>
            <person name="Kolarik M."/>
            <person name="Menzies J.G."/>
            <person name="Naidoo K."/>
            <person name="Pochopski O."/>
            <person name="Shoukouhi P."/>
            <person name="Santana Q.C."/>
            <person name="Seifert K.A."/>
            <person name="Soal N."/>
            <person name="Steenkamp E.T."/>
            <person name="Tatham C.T."/>
            <person name="van der Nest M.A."/>
            <person name="Wingfield M.J."/>
        </authorList>
    </citation>
    <scope>NUCLEOTIDE SEQUENCE [LARGE SCALE GENOMIC DNA]</scope>
    <source>
        <strain evidence="2">CMW44962</strain>
    </source>
</reference>
<name>A0A9W7T1I2_9PEZI</name>
<proteinExistence type="predicted"/>
<organism evidence="2 3">
    <name type="scientific">Teratosphaeria destructans</name>
    <dbReference type="NCBI Taxonomy" id="418781"/>
    <lineage>
        <taxon>Eukaryota</taxon>
        <taxon>Fungi</taxon>
        <taxon>Dikarya</taxon>
        <taxon>Ascomycota</taxon>
        <taxon>Pezizomycotina</taxon>
        <taxon>Dothideomycetes</taxon>
        <taxon>Dothideomycetidae</taxon>
        <taxon>Mycosphaerellales</taxon>
        <taxon>Teratosphaeriaceae</taxon>
        <taxon>Teratosphaeria</taxon>
    </lineage>
</organism>
<feature type="signal peptide" evidence="1">
    <location>
        <begin position="1"/>
        <end position="20"/>
    </location>
</feature>
<dbReference type="EMBL" id="RIBY02000002">
    <property type="protein sequence ID" value="KAH9845772.1"/>
    <property type="molecule type" value="Genomic_DNA"/>
</dbReference>
<keyword evidence="3" id="KW-1185">Reference proteome</keyword>
<accession>A0A9W7T1I2</accession>
<dbReference type="AlphaFoldDB" id="A0A9W7T1I2"/>
<gene>
    <name evidence="2" type="ORF">Tdes44962_MAKER01204</name>
</gene>
<sequence length="157" mass="16173">MKTYTILFATAATFVGAVPASVHPVRTANATIPVVRASSAASSFGTVKRDFPTAPCPAYNSVTLSDDLGGAISSKYNIACDHALDGETYSTVEENGSTSGVSIIDCLSTCDWNAVTTDEGCCGAIIDPDGVCQIVSGTCYGLTKAAGYQTFNYEGLS</sequence>
<keyword evidence="1" id="KW-0732">Signal</keyword>
<dbReference type="Proteomes" id="UP001138500">
    <property type="component" value="Unassembled WGS sequence"/>
</dbReference>
<reference evidence="2 3" key="2">
    <citation type="journal article" date="2021" name="Curr. Genet.">
        <title>Genetic response to nitrogen starvation in the aggressive Eucalyptus foliar pathogen Teratosphaeria destructans.</title>
        <authorList>
            <person name="Havenga M."/>
            <person name="Wingfield B.D."/>
            <person name="Wingfield M.J."/>
            <person name="Dreyer L.L."/>
            <person name="Roets F."/>
            <person name="Aylward J."/>
        </authorList>
    </citation>
    <scope>NUCLEOTIDE SEQUENCE [LARGE SCALE GENOMIC DNA]</scope>
    <source>
        <strain evidence="2">CMW44962</strain>
    </source>
</reference>
<evidence type="ECO:0000313" key="2">
    <source>
        <dbReference type="EMBL" id="KAH9845772.1"/>
    </source>
</evidence>
<protein>
    <submittedName>
        <fullName evidence="2">Uncharacterized protein</fullName>
    </submittedName>
</protein>
<comment type="caution">
    <text evidence="2">The sequence shown here is derived from an EMBL/GenBank/DDBJ whole genome shotgun (WGS) entry which is preliminary data.</text>
</comment>
<feature type="chain" id="PRO_5040994324" evidence="1">
    <location>
        <begin position="21"/>
        <end position="157"/>
    </location>
</feature>
<evidence type="ECO:0000256" key="1">
    <source>
        <dbReference type="SAM" id="SignalP"/>
    </source>
</evidence>